<feature type="transmembrane region" description="Helical" evidence="8">
    <location>
        <begin position="528"/>
        <end position="557"/>
    </location>
</feature>
<dbReference type="Proteomes" id="UP000050901">
    <property type="component" value="Unassembled WGS sequence"/>
</dbReference>
<dbReference type="InterPro" id="IPR050144">
    <property type="entry name" value="AAE_transporter"/>
</dbReference>
<evidence type="ECO:0000259" key="9">
    <source>
        <dbReference type="PROSITE" id="PS51202"/>
    </source>
</evidence>
<organism evidence="10 11">
    <name type="scientific">Limosilactobacillus mucosae DSM 13345</name>
    <dbReference type="NCBI Taxonomy" id="1423771"/>
    <lineage>
        <taxon>Bacteria</taxon>
        <taxon>Bacillati</taxon>
        <taxon>Bacillota</taxon>
        <taxon>Bacilli</taxon>
        <taxon>Lactobacillales</taxon>
        <taxon>Lactobacillaceae</taxon>
        <taxon>Limosilactobacillus</taxon>
    </lineage>
</organism>
<accession>A0A0R1P504</accession>
<evidence type="ECO:0000256" key="1">
    <source>
        <dbReference type="ARBA" id="ARBA00004651"/>
    </source>
</evidence>
<comment type="similarity">
    <text evidence="2">Belongs to the AAE transporter (TC 2.A.81) family.</text>
</comment>
<dbReference type="InterPro" id="IPR036721">
    <property type="entry name" value="RCK_C_sf"/>
</dbReference>
<dbReference type="GO" id="GO:0008324">
    <property type="term" value="F:monoatomic cation transmembrane transporter activity"/>
    <property type="evidence" value="ECO:0007669"/>
    <property type="project" value="InterPro"/>
</dbReference>
<evidence type="ECO:0000256" key="5">
    <source>
        <dbReference type="ARBA" id="ARBA00022692"/>
    </source>
</evidence>
<feature type="transmembrane region" description="Helical" evidence="8">
    <location>
        <begin position="16"/>
        <end position="35"/>
    </location>
</feature>
<dbReference type="PROSITE" id="PS51202">
    <property type="entry name" value="RCK_C"/>
    <property type="match status" value="1"/>
</dbReference>
<feature type="transmembrane region" description="Helical" evidence="8">
    <location>
        <begin position="101"/>
        <end position="125"/>
    </location>
</feature>
<evidence type="ECO:0000256" key="3">
    <source>
        <dbReference type="ARBA" id="ARBA00022448"/>
    </source>
</evidence>
<gene>
    <name evidence="10" type="ORF">FC47_GL000008</name>
</gene>
<evidence type="ECO:0000313" key="11">
    <source>
        <dbReference type="Proteomes" id="UP000050901"/>
    </source>
</evidence>
<evidence type="ECO:0000256" key="6">
    <source>
        <dbReference type="ARBA" id="ARBA00022989"/>
    </source>
</evidence>
<keyword evidence="4" id="KW-1003">Cell membrane</keyword>
<evidence type="ECO:0000256" key="2">
    <source>
        <dbReference type="ARBA" id="ARBA00009854"/>
    </source>
</evidence>
<dbReference type="Pfam" id="PF02080">
    <property type="entry name" value="TrkA_C"/>
    <property type="match status" value="1"/>
</dbReference>
<feature type="transmembrane region" description="Helical" evidence="8">
    <location>
        <begin position="404"/>
        <end position="424"/>
    </location>
</feature>
<dbReference type="EMBL" id="AZEQ01000001">
    <property type="protein sequence ID" value="KRL27494.1"/>
    <property type="molecule type" value="Genomic_DNA"/>
</dbReference>
<comment type="subcellular location">
    <subcellularLocation>
        <location evidence="1">Cell membrane</location>
        <topology evidence="1">Multi-pass membrane protein</topology>
    </subcellularLocation>
</comment>
<feature type="transmembrane region" description="Helical" evidence="8">
    <location>
        <begin position="436"/>
        <end position="455"/>
    </location>
</feature>
<name>A0A0R1P504_LIMMU</name>
<dbReference type="InterPro" id="IPR006037">
    <property type="entry name" value="RCK_C"/>
</dbReference>
<keyword evidence="3" id="KW-0813">Transport</keyword>
<sequence length="558" mass="59997">MPERRKIAMIAQIQHFLVDQQIFTLFICLALGYVLGNIKLFGTNFTLGSTVGTLAVALVVGQAGSFPRDKMLGTIFFGAFMFSIGYRIGPSFLVSMKLFGGRMIAVSLFWLLAAFLTSWGCFVLFHLGPGVAAGTIAGSLTQSATVASSLQALENLPITKTLRLSYEAQLPVAYALTYVFGTLGVIILLRDVAPRLLKIDVPKQGDRMARKYHFHAPAPDPTWRRTYRLAAESPLVGKKIREINEFFDLRLIALAAFHQDRMTDKLEYVLQAGDRLTLIGYALHFDDLTGITGLTEVLTPTNAPRERKFVLGKNFDPSTLARIRQNGVFVNIHDPLSGQEHLINQLKPGDVISLTGNTSKSAPLLKQIGRWHTSEQAINYTVFSLGIAGASLLGLVGIKVNGMPLQLGNGTAALIMGLLLSSWIDRHHECRSIPATVTSFWQSFGLTVFVGSVGLESAQAFTGAIKSLGFGILLIGALVSVAPHLLTLLFGRLVLRVEPLALLGALCGSGTVAAAMNDLAEQAGLEGGAYLASAFTPAFVVGNIGITLLGPLFVAILS</sequence>
<dbReference type="AlphaFoldDB" id="A0A0R1P504"/>
<proteinExistence type="inferred from homology"/>
<keyword evidence="5 8" id="KW-0812">Transmembrane</keyword>
<feature type="transmembrane region" description="Helical" evidence="8">
    <location>
        <begin position="497"/>
        <end position="516"/>
    </location>
</feature>
<comment type="caution">
    <text evidence="10">The sequence shown here is derived from an EMBL/GenBank/DDBJ whole genome shotgun (WGS) entry which is preliminary data.</text>
</comment>
<dbReference type="PATRIC" id="fig|1423771.3.peg.8"/>
<evidence type="ECO:0000313" key="10">
    <source>
        <dbReference type="EMBL" id="KRL27494.1"/>
    </source>
</evidence>
<feature type="transmembrane region" description="Helical" evidence="8">
    <location>
        <begin position="172"/>
        <end position="189"/>
    </location>
</feature>
<evidence type="ECO:0000256" key="8">
    <source>
        <dbReference type="SAM" id="Phobius"/>
    </source>
</evidence>
<evidence type="ECO:0000256" key="7">
    <source>
        <dbReference type="ARBA" id="ARBA00023136"/>
    </source>
</evidence>
<keyword evidence="7 8" id="KW-0472">Membrane</keyword>
<dbReference type="GO" id="GO:0006813">
    <property type="term" value="P:potassium ion transport"/>
    <property type="evidence" value="ECO:0007669"/>
    <property type="project" value="InterPro"/>
</dbReference>
<reference evidence="10 11" key="1">
    <citation type="journal article" date="2015" name="Genome Announc.">
        <title>Expanding the biotechnology potential of lactobacilli through comparative genomics of 213 strains and associated genera.</title>
        <authorList>
            <person name="Sun Z."/>
            <person name="Harris H.M."/>
            <person name="McCann A."/>
            <person name="Guo C."/>
            <person name="Argimon S."/>
            <person name="Zhang W."/>
            <person name="Yang X."/>
            <person name="Jeffery I.B."/>
            <person name="Cooney J.C."/>
            <person name="Kagawa T.F."/>
            <person name="Liu W."/>
            <person name="Song Y."/>
            <person name="Salvetti E."/>
            <person name="Wrobel A."/>
            <person name="Rasinkangas P."/>
            <person name="Parkhill J."/>
            <person name="Rea M.C."/>
            <person name="O'Sullivan O."/>
            <person name="Ritari J."/>
            <person name="Douillard F.P."/>
            <person name="Paul Ross R."/>
            <person name="Yang R."/>
            <person name="Briner A.E."/>
            <person name="Felis G.E."/>
            <person name="de Vos W.M."/>
            <person name="Barrangou R."/>
            <person name="Klaenhammer T.R."/>
            <person name="Caufield P.W."/>
            <person name="Cui Y."/>
            <person name="Zhang H."/>
            <person name="O'Toole P.W."/>
        </authorList>
    </citation>
    <scope>NUCLEOTIDE SEQUENCE [LARGE SCALE GENOMIC DNA]</scope>
    <source>
        <strain evidence="10 11">DSM 13345</strain>
    </source>
</reference>
<keyword evidence="6 8" id="KW-1133">Transmembrane helix</keyword>
<evidence type="ECO:0000256" key="4">
    <source>
        <dbReference type="ARBA" id="ARBA00022475"/>
    </source>
</evidence>
<dbReference type="Pfam" id="PF06826">
    <property type="entry name" value="Asp-Al_Ex"/>
    <property type="match status" value="2"/>
</dbReference>
<feature type="domain" description="RCK C-terminal" evidence="9">
    <location>
        <begin position="212"/>
        <end position="294"/>
    </location>
</feature>
<feature type="transmembrane region" description="Helical" evidence="8">
    <location>
        <begin position="467"/>
        <end position="490"/>
    </location>
</feature>
<dbReference type="PANTHER" id="PTHR30445">
    <property type="entry name" value="K(+)_H(+) ANTIPORTER SUBUNIT KHTT"/>
    <property type="match status" value="1"/>
</dbReference>
<dbReference type="InterPro" id="IPR006512">
    <property type="entry name" value="YidE_YbjL"/>
</dbReference>
<dbReference type="SUPFAM" id="SSF116726">
    <property type="entry name" value="TrkA C-terminal domain-like"/>
    <property type="match status" value="1"/>
</dbReference>
<dbReference type="GO" id="GO:0005886">
    <property type="term" value="C:plasma membrane"/>
    <property type="evidence" value="ECO:0007669"/>
    <property type="project" value="UniProtKB-SubCell"/>
</dbReference>
<feature type="transmembrane region" description="Helical" evidence="8">
    <location>
        <begin position="377"/>
        <end position="398"/>
    </location>
</feature>
<dbReference type="PANTHER" id="PTHR30445:SF9">
    <property type="match status" value="1"/>
</dbReference>
<protein>
    <recommendedName>
        <fullName evidence="9">RCK C-terminal domain-containing protein</fullName>
    </recommendedName>
</protein>
<feature type="transmembrane region" description="Helical" evidence="8">
    <location>
        <begin position="72"/>
        <end position="89"/>
    </location>
</feature>